<evidence type="ECO:0000256" key="7">
    <source>
        <dbReference type="ARBA" id="ARBA00023201"/>
    </source>
</evidence>
<keyword evidence="2" id="KW-1003">Cell membrane</keyword>
<comment type="caution">
    <text evidence="9">The sequence shown here is derived from an EMBL/GenBank/DDBJ whole genome shotgun (WGS) entry which is preliminary data.</text>
</comment>
<reference evidence="9 10" key="1">
    <citation type="submission" date="2024-04" db="EMBL/GenBank/DDBJ databases">
        <authorList>
            <person name="Rising A."/>
            <person name="Reimegard J."/>
            <person name="Sonavane S."/>
            <person name="Akerstrom W."/>
            <person name="Nylinder S."/>
            <person name="Hedman E."/>
            <person name="Kallberg Y."/>
        </authorList>
    </citation>
    <scope>NUCLEOTIDE SEQUENCE [LARGE SCALE GENOMIC DNA]</scope>
</reference>
<keyword evidence="4" id="KW-1133">Transmembrane helix</keyword>
<dbReference type="Proteomes" id="UP001497382">
    <property type="component" value="Unassembled WGS sequence"/>
</dbReference>
<keyword evidence="5" id="KW-0915">Sodium</keyword>
<accession>A0AAV2A782</accession>
<evidence type="ECO:0000256" key="1">
    <source>
        <dbReference type="ARBA" id="ARBA00004651"/>
    </source>
</evidence>
<dbReference type="PRINTS" id="PR00119">
    <property type="entry name" value="CATATPASE"/>
</dbReference>
<keyword evidence="10" id="KW-1185">Reference proteome</keyword>
<dbReference type="NCBIfam" id="TIGR01494">
    <property type="entry name" value="ATPase_P-type"/>
    <property type="match status" value="1"/>
</dbReference>
<dbReference type="Gene3D" id="1.20.1110.10">
    <property type="entry name" value="Calcium-transporting ATPase, transmembrane domain"/>
    <property type="match status" value="1"/>
</dbReference>
<dbReference type="PANTHER" id="PTHR43294">
    <property type="entry name" value="SODIUM/POTASSIUM-TRANSPORTING ATPASE SUBUNIT ALPHA"/>
    <property type="match status" value="1"/>
</dbReference>
<keyword evidence="3" id="KW-0812">Transmembrane</keyword>
<evidence type="ECO:0000256" key="5">
    <source>
        <dbReference type="ARBA" id="ARBA00023053"/>
    </source>
</evidence>
<dbReference type="Gene3D" id="3.40.50.1000">
    <property type="entry name" value="HAD superfamily/HAD-like"/>
    <property type="match status" value="1"/>
</dbReference>
<dbReference type="InterPro" id="IPR001757">
    <property type="entry name" value="P_typ_ATPase"/>
</dbReference>
<name>A0AAV2A782_9ARAC</name>
<dbReference type="SUPFAM" id="SSF81665">
    <property type="entry name" value="Calcium ATPase, transmembrane domain M"/>
    <property type="match status" value="1"/>
</dbReference>
<dbReference type="Pfam" id="PF00689">
    <property type="entry name" value="Cation_ATPase_C"/>
    <property type="match status" value="1"/>
</dbReference>
<dbReference type="AlphaFoldDB" id="A0AAV2A782"/>
<proteinExistence type="predicted"/>
<dbReference type="InterPro" id="IPR023298">
    <property type="entry name" value="ATPase_P-typ_TM_dom_sf"/>
</dbReference>
<dbReference type="PANTHER" id="PTHR43294:SF13">
    <property type="entry name" value="SODIUM_POTASSIUM-TRANSPORTING ATPASE SUBUNIT ALPHA"/>
    <property type="match status" value="1"/>
</dbReference>
<organism evidence="9 10">
    <name type="scientific">Larinioides sclopetarius</name>
    <dbReference type="NCBI Taxonomy" id="280406"/>
    <lineage>
        <taxon>Eukaryota</taxon>
        <taxon>Metazoa</taxon>
        <taxon>Ecdysozoa</taxon>
        <taxon>Arthropoda</taxon>
        <taxon>Chelicerata</taxon>
        <taxon>Arachnida</taxon>
        <taxon>Araneae</taxon>
        <taxon>Araneomorphae</taxon>
        <taxon>Entelegynae</taxon>
        <taxon>Araneoidea</taxon>
        <taxon>Araneidae</taxon>
        <taxon>Larinioides</taxon>
    </lineage>
</organism>
<evidence type="ECO:0000256" key="6">
    <source>
        <dbReference type="ARBA" id="ARBA00023136"/>
    </source>
</evidence>
<dbReference type="GO" id="GO:0005524">
    <property type="term" value="F:ATP binding"/>
    <property type="evidence" value="ECO:0007669"/>
    <property type="project" value="InterPro"/>
</dbReference>
<evidence type="ECO:0000313" key="9">
    <source>
        <dbReference type="EMBL" id="CAL1279867.1"/>
    </source>
</evidence>
<evidence type="ECO:0000259" key="8">
    <source>
        <dbReference type="Pfam" id="PF00689"/>
    </source>
</evidence>
<dbReference type="EMBL" id="CAXIEN010000126">
    <property type="protein sequence ID" value="CAL1279867.1"/>
    <property type="molecule type" value="Genomic_DNA"/>
</dbReference>
<keyword evidence="7" id="KW-0813">Transport</keyword>
<dbReference type="Gene3D" id="3.40.1110.10">
    <property type="entry name" value="Calcium-transporting ATPase, cytoplasmic domain N"/>
    <property type="match status" value="1"/>
</dbReference>
<dbReference type="InterPro" id="IPR023299">
    <property type="entry name" value="ATPase_P-typ_cyto_dom_N"/>
</dbReference>
<evidence type="ECO:0000313" key="10">
    <source>
        <dbReference type="Proteomes" id="UP001497382"/>
    </source>
</evidence>
<dbReference type="PRINTS" id="PR00121">
    <property type="entry name" value="NAKATPASE"/>
</dbReference>
<dbReference type="GO" id="GO:0006814">
    <property type="term" value="P:sodium ion transport"/>
    <property type="evidence" value="ECO:0007669"/>
    <property type="project" value="UniProtKB-KW"/>
</dbReference>
<keyword evidence="7" id="KW-0739">Sodium transport</keyword>
<keyword evidence="7" id="KW-0406">Ion transport</keyword>
<dbReference type="SUPFAM" id="SSF56784">
    <property type="entry name" value="HAD-like"/>
    <property type="match status" value="1"/>
</dbReference>
<dbReference type="Pfam" id="PF13246">
    <property type="entry name" value="Cation_ATPase"/>
    <property type="match status" value="1"/>
</dbReference>
<dbReference type="InterPro" id="IPR006068">
    <property type="entry name" value="ATPase_P-typ_cation-transptr_C"/>
</dbReference>
<gene>
    <name evidence="9" type="ORF">LARSCL_LOCUS10641</name>
</gene>
<feature type="non-terminal residue" evidence="9">
    <location>
        <position position="1"/>
    </location>
</feature>
<feature type="domain" description="Cation-transporting P-type ATPase C-terminal" evidence="8">
    <location>
        <begin position="310"/>
        <end position="388"/>
    </location>
</feature>
<dbReference type="InterPro" id="IPR050510">
    <property type="entry name" value="Cation_transp_ATPase_P-type"/>
</dbReference>
<evidence type="ECO:0000256" key="4">
    <source>
        <dbReference type="ARBA" id="ARBA00022989"/>
    </source>
</evidence>
<dbReference type="InterPro" id="IPR023214">
    <property type="entry name" value="HAD_sf"/>
</dbReference>
<protein>
    <recommendedName>
        <fullName evidence="8">Cation-transporting P-type ATPase C-terminal domain-containing protein</fullName>
    </recommendedName>
</protein>
<comment type="subcellular location">
    <subcellularLocation>
        <location evidence="1">Cell membrane</location>
        <topology evidence="1">Multi-pass membrane protein</topology>
    </subcellularLocation>
</comment>
<dbReference type="GO" id="GO:0016887">
    <property type="term" value="F:ATP hydrolysis activity"/>
    <property type="evidence" value="ECO:0007669"/>
    <property type="project" value="InterPro"/>
</dbReference>
<dbReference type="InterPro" id="IPR036412">
    <property type="entry name" value="HAD-like_sf"/>
</dbReference>
<keyword evidence="6" id="KW-0472">Membrane</keyword>
<evidence type="ECO:0000256" key="2">
    <source>
        <dbReference type="ARBA" id="ARBA00022475"/>
    </source>
</evidence>
<evidence type="ECO:0000256" key="3">
    <source>
        <dbReference type="ARBA" id="ARBA00022692"/>
    </source>
</evidence>
<sequence>TIHRFTRRPDEPSECIAFVKGSPDILWQRSSTLLLRGASVEIDEHSKGKFWKAFEELGELAEIVVGLCDYRLPEEEYKENDDFASASIRLPESGLRFLGLMSLLDPPKHDSMETIVKLRHAGIKIILASGAHTTATVGIAKMSGLIGEEPELKSAEEIKNMDGRRISPKECKSVVVARDALQSLKAEELGRLLDSHSELVFTSVTPHQKLLLVDALQRRGESVVLVGQGASETAAIKKADIGVALAQSGSGVVVESADMVLLDNNLSSLLKGIESGRLTYINIKKSLLLALSAHVPEMFPFFINIVAELPMPLMSKAFLCLNIGIDIFPVICIGFEKEEDDVMLREPKRRKDDRLFSFRMMFVSYMQYGIWQTMVAYLNNFLIIAEDGFTPDMVFGIKKAWDSKAINDLPDHYNQEWYFHPHTSLQNCLDIAFFQRLSTILLVSMGFLSPDVLPPKESGRSGPDRLLQHRRRHAALQRGHVQDPQEFHLPARHGELVLKLQSRFFSSHSCSGRLYSIFQPIFSDGSHALEVVARSGSVRPVAVRY</sequence>
<dbReference type="FunFam" id="1.20.1110.10:FF:000095">
    <property type="entry name" value="Sodium/potassium-transporting ATPase subunit alpha-1"/>
    <property type="match status" value="1"/>
</dbReference>
<dbReference type="GO" id="GO:0005886">
    <property type="term" value="C:plasma membrane"/>
    <property type="evidence" value="ECO:0007669"/>
    <property type="project" value="UniProtKB-SubCell"/>
</dbReference>